<feature type="compositionally biased region" description="Basic residues" evidence="1">
    <location>
        <begin position="921"/>
        <end position="932"/>
    </location>
</feature>
<accession>F6VME2</accession>
<dbReference type="InterPro" id="IPR040885">
    <property type="entry name" value="SMP_C2CD2L"/>
</dbReference>
<dbReference type="InterPro" id="IPR035892">
    <property type="entry name" value="C2_domain_sf"/>
</dbReference>
<dbReference type="InterPro" id="IPR039934">
    <property type="entry name" value="C2CD2/C2CD2L"/>
</dbReference>
<dbReference type="Proteomes" id="UP000002279">
    <property type="component" value="Chromosome 18"/>
</dbReference>
<dbReference type="InterPro" id="IPR000008">
    <property type="entry name" value="C2_dom"/>
</dbReference>
<evidence type="ECO:0000259" key="3">
    <source>
        <dbReference type="PROSITE" id="PS50004"/>
    </source>
</evidence>
<feature type="domain" description="C2" evidence="3">
    <location>
        <begin position="491"/>
        <end position="609"/>
    </location>
</feature>
<feature type="compositionally biased region" description="Basic residues" evidence="1">
    <location>
        <begin position="145"/>
        <end position="156"/>
    </location>
</feature>
<feature type="compositionally biased region" description="Basic and acidic residues" evidence="1">
    <location>
        <begin position="212"/>
        <end position="226"/>
    </location>
</feature>
<reference evidence="4 5" key="1">
    <citation type="journal article" date="2008" name="Nature">
        <title>Genome analysis of the platypus reveals unique signatures of evolution.</title>
        <authorList>
            <person name="Warren W.C."/>
            <person name="Hillier L.W."/>
            <person name="Marshall Graves J.A."/>
            <person name="Birney E."/>
            <person name="Ponting C.P."/>
            <person name="Grutzner F."/>
            <person name="Belov K."/>
            <person name="Miller W."/>
            <person name="Clarke L."/>
            <person name="Chinwalla A.T."/>
            <person name="Yang S.P."/>
            <person name="Heger A."/>
            <person name="Locke D.P."/>
            <person name="Miethke P."/>
            <person name="Waters P.D."/>
            <person name="Veyrunes F."/>
            <person name="Fulton L."/>
            <person name="Fulton B."/>
            <person name="Graves T."/>
            <person name="Wallis J."/>
            <person name="Puente X.S."/>
            <person name="Lopez-Otin C."/>
            <person name="Ordonez G.R."/>
            <person name="Eichler E.E."/>
            <person name="Chen L."/>
            <person name="Cheng Z."/>
            <person name="Deakin J.E."/>
            <person name="Alsop A."/>
            <person name="Thompson K."/>
            <person name="Kirby P."/>
            <person name="Papenfuss A.T."/>
            <person name="Wakefield M.J."/>
            <person name="Olender T."/>
            <person name="Lancet D."/>
            <person name="Huttley G.A."/>
            <person name="Smit A.F."/>
            <person name="Pask A."/>
            <person name="Temple-Smith P."/>
            <person name="Batzer M.A."/>
            <person name="Walker J.A."/>
            <person name="Konkel M.K."/>
            <person name="Harris R.S."/>
            <person name="Whittington C.M."/>
            <person name="Wong E.S."/>
            <person name="Gemmell N.J."/>
            <person name="Buschiazzo E."/>
            <person name="Vargas Jentzsch I.M."/>
            <person name="Merkel A."/>
            <person name="Schmitz J."/>
            <person name="Zemann A."/>
            <person name="Churakov G."/>
            <person name="Kriegs J.O."/>
            <person name="Brosius J."/>
            <person name="Murchison E.P."/>
            <person name="Sachidanandam R."/>
            <person name="Smith C."/>
            <person name="Hannon G.J."/>
            <person name="Tsend-Ayush E."/>
            <person name="McMillan D."/>
            <person name="Attenborough R."/>
            <person name="Rens W."/>
            <person name="Ferguson-Smith M."/>
            <person name="Lefevre C.M."/>
            <person name="Sharp J.A."/>
            <person name="Nicholas K.R."/>
            <person name="Ray D.A."/>
            <person name="Kube M."/>
            <person name="Reinhardt R."/>
            <person name="Pringle T.H."/>
            <person name="Taylor J."/>
            <person name="Jones R.C."/>
            <person name="Nixon B."/>
            <person name="Dacheux J.L."/>
            <person name="Niwa H."/>
            <person name="Sekita Y."/>
            <person name="Huang X."/>
            <person name="Stark A."/>
            <person name="Kheradpour P."/>
            <person name="Kellis M."/>
            <person name="Flicek P."/>
            <person name="Chen Y."/>
            <person name="Webber C."/>
            <person name="Hardison R."/>
            <person name="Nelson J."/>
            <person name="Hallsworth-Pepin K."/>
            <person name="Delehaunty K."/>
            <person name="Markovic C."/>
            <person name="Minx P."/>
            <person name="Feng Y."/>
            <person name="Kremitzki C."/>
            <person name="Mitreva M."/>
            <person name="Glasscock J."/>
            <person name="Wylie T."/>
            <person name="Wohldmann P."/>
            <person name="Thiru P."/>
            <person name="Nhan M.N."/>
            <person name="Pohl C.S."/>
            <person name="Smith S.M."/>
            <person name="Hou S."/>
            <person name="Nefedov M."/>
            <person name="de Jong P.J."/>
            <person name="Renfree M.B."/>
            <person name="Mardis E.R."/>
            <person name="Wilson R.K."/>
        </authorList>
    </citation>
    <scope>NUCLEOTIDE SEQUENCE [LARGE SCALE GENOMIC DNA]</scope>
    <source>
        <strain evidence="4 5">Glennie</strain>
    </source>
</reference>
<keyword evidence="2" id="KW-1133">Transmembrane helix</keyword>
<feature type="transmembrane region" description="Helical" evidence="2">
    <location>
        <begin position="259"/>
        <end position="282"/>
    </location>
</feature>
<dbReference type="STRING" id="9258.ENSOANP00000010292"/>
<dbReference type="PANTHER" id="PTHR21119:SF7">
    <property type="entry name" value="C2 DOMAIN-CONTAINING PROTEIN 2"/>
    <property type="match status" value="1"/>
</dbReference>
<feature type="compositionally biased region" description="Basic and acidic residues" evidence="1">
    <location>
        <begin position="63"/>
        <end position="87"/>
    </location>
</feature>
<feature type="compositionally biased region" description="Low complexity" evidence="1">
    <location>
        <begin position="160"/>
        <end position="186"/>
    </location>
</feature>
<evidence type="ECO:0000313" key="5">
    <source>
        <dbReference type="Proteomes" id="UP000002279"/>
    </source>
</evidence>
<keyword evidence="2" id="KW-0472">Membrane</keyword>
<keyword evidence="2" id="KW-0812">Transmembrane</keyword>
<dbReference type="eggNOG" id="ENOG502QV5U">
    <property type="taxonomic scope" value="Eukaryota"/>
</dbReference>
<evidence type="ECO:0000256" key="1">
    <source>
        <dbReference type="SAM" id="MobiDB-lite"/>
    </source>
</evidence>
<dbReference type="HOGENOM" id="CLU_024872_0_0_1"/>
<feature type="compositionally biased region" description="Polar residues" evidence="1">
    <location>
        <begin position="933"/>
        <end position="943"/>
    </location>
</feature>
<dbReference type="PROSITE" id="PS50004">
    <property type="entry name" value="C2"/>
    <property type="match status" value="1"/>
</dbReference>
<dbReference type="Ensembl" id="ENSOANT00000010294.3">
    <property type="protein sequence ID" value="ENSOANP00000010292.2"/>
    <property type="gene ID" value="ENSOANG00000006446.3"/>
</dbReference>
<keyword evidence="5" id="KW-1185">Reference proteome</keyword>
<dbReference type="Gene3D" id="2.60.40.150">
    <property type="entry name" value="C2 domain"/>
    <property type="match status" value="1"/>
</dbReference>
<reference evidence="4" key="3">
    <citation type="submission" date="2025-09" db="UniProtKB">
        <authorList>
            <consortium name="Ensembl"/>
        </authorList>
    </citation>
    <scope>IDENTIFICATION</scope>
    <source>
        <strain evidence="4">Glennie</strain>
    </source>
</reference>
<sequence>MPRVHRPKIKSCGAEISPHPPSSGRGGEWPWPCGRSGAAQPRGVEEPVVRAGLWPSLLPVLGGEKRREGEQGGRESREGGRAGREGGGDQAPKPAGSGRDPSAGPGPGPQEGRARPVLPAACRGRSPAAPPPQPAPTAWPPPDRRGRRGRRRRRQQLHAPQPSSSVPPGSPSLCTSSSPRSSPDPQSGGGGIPAPAAGVGVQATGPGPRRSGRPDPRPGGGEERIPDPATPLLPGTGGESGRACPTMSSLGSWLGEVQWPVLVTLFLAALATVGTYLVQYVLAAARPRGRRREGPPSADRLRETDSLLSWVLSLNSWTGQWRTAWIAALNAEAQRREGPLLLKFEEDQLQPPLELAVRQVVSIVKSAQEKVVSCNVVGDSIQFTVNVLPSSPAFSGDQAFRVLLAPFHLQLELNMKEKREDIQINWSFINAPEMTVEIQPKAVQEGNMAGTNAVSETLKDILKNLVSSVSPSVVLSTKPTDVRDVQAPHHTAPIPQGTCPPKPPRAHELKLRVKNIQARLLAEVRTAGSINPVCITQLNDPLQKFSSSVAKNTTNLSWDEEFTFELNAKSKELQLHISEDGKSSEGPFFALATIPLDLFKKQPSGPQSFALINVSGDKSPVLGSVTAEFSYIEPNESKSWQGPFPIPAAKVEKDRTVMPCGTVVTTVTAVKTKPRVDLGRSSALNSDSPVKTPIKVKVIEKDISVQAISCHSAPVSKTLSSSDTELLVLNGSDPVAEVAIRQLSESSKLKLKSPRKKSTLIISGVSKTSLTQDSEAALMLDYAATMDSPGQQEAPFPHGEAVAIDPADEKLSTHTLPALDPQGNELSDWESEKDIPSGEWNSNIQSDQDVEEMSGSSLSVSEPGVLKKPKGGMLRKGAKLFFRRRHHQKDPGMSQSHNDLVFLQQPNEAQRKGATLSRILNRKILSKHRSKSKLNGTSVDPST</sequence>
<name>F6VME2_ORNAN</name>
<evidence type="ECO:0000313" key="4">
    <source>
        <dbReference type="Ensembl" id="ENSOANP00000010292.2"/>
    </source>
</evidence>
<dbReference type="Bgee" id="ENSOANG00000006446">
    <property type="expression patterns" value="Expressed in liver and 8 other cell types or tissues"/>
</dbReference>
<feature type="compositionally biased region" description="Low complexity" evidence="1">
    <location>
        <begin position="193"/>
        <end position="209"/>
    </location>
</feature>
<feature type="region of interest" description="Disordered" evidence="1">
    <location>
        <begin position="921"/>
        <end position="943"/>
    </location>
</feature>
<evidence type="ECO:0000256" key="2">
    <source>
        <dbReference type="SAM" id="Phobius"/>
    </source>
</evidence>
<gene>
    <name evidence="4" type="primary">C2CD2</name>
</gene>
<feature type="compositionally biased region" description="Pro residues" evidence="1">
    <location>
        <begin position="128"/>
        <end position="141"/>
    </location>
</feature>
<dbReference type="Pfam" id="PF00168">
    <property type="entry name" value="C2"/>
    <property type="match status" value="1"/>
</dbReference>
<dbReference type="PANTHER" id="PTHR21119">
    <property type="entry name" value="C2 DOMAIN-CONTAINING PROTEIN"/>
    <property type="match status" value="1"/>
</dbReference>
<organism evidence="4 5">
    <name type="scientific">Ornithorhynchus anatinus</name>
    <name type="common">Duckbill platypus</name>
    <dbReference type="NCBI Taxonomy" id="9258"/>
    <lineage>
        <taxon>Eukaryota</taxon>
        <taxon>Metazoa</taxon>
        <taxon>Chordata</taxon>
        <taxon>Craniata</taxon>
        <taxon>Vertebrata</taxon>
        <taxon>Euteleostomi</taxon>
        <taxon>Mammalia</taxon>
        <taxon>Monotremata</taxon>
        <taxon>Ornithorhynchidae</taxon>
        <taxon>Ornithorhynchus</taxon>
    </lineage>
</organism>
<reference evidence="4" key="2">
    <citation type="submission" date="2025-08" db="UniProtKB">
        <authorList>
            <consortium name="Ensembl"/>
        </authorList>
    </citation>
    <scope>IDENTIFICATION</scope>
    <source>
        <strain evidence="4">Glennie</strain>
    </source>
</reference>
<feature type="region of interest" description="Disordered" evidence="1">
    <location>
        <begin position="1"/>
        <end position="246"/>
    </location>
</feature>
<feature type="region of interest" description="Disordered" evidence="1">
    <location>
        <begin position="814"/>
        <end position="872"/>
    </location>
</feature>
<dbReference type="SUPFAM" id="SSF49562">
    <property type="entry name" value="C2 domain (Calcium/lipid-binding domain, CaLB)"/>
    <property type="match status" value="1"/>
</dbReference>
<dbReference type="GeneTree" id="ENSGT00530000063764"/>
<dbReference type="CDD" id="cd21682">
    <property type="entry name" value="SMP_C2CD2"/>
    <property type="match status" value="1"/>
</dbReference>
<dbReference type="SMART" id="SM00239">
    <property type="entry name" value="C2"/>
    <property type="match status" value="1"/>
</dbReference>
<dbReference type="AlphaFoldDB" id="F6VME2"/>
<proteinExistence type="predicted"/>
<protein>
    <recommendedName>
        <fullName evidence="3">C2 domain-containing protein</fullName>
    </recommendedName>
</protein>
<dbReference type="Pfam" id="PF18696">
    <property type="entry name" value="SMP_C2CD2L"/>
    <property type="match status" value="1"/>
</dbReference>